<comment type="caution">
    <text evidence="2">The sequence shown here is derived from an EMBL/GenBank/DDBJ whole genome shotgun (WGS) entry which is preliminary data.</text>
</comment>
<dbReference type="GO" id="GO:0016491">
    <property type="term" value="F:oxidoreductase activity"/>
    <property type="evidence" value="ECO:0007669"/>
    <property type="project" value="InterPro"/>
</dbReference>
<dbReference type="PANTHER" id="PTHR36151">
    <property type="entry name" value="BLR2777 PROTEIN"/>
    <property type="match status" value="1"/>
</dbReference>
<dbReference type="PANTHER" id="PTHR36151:SF3">
    <property type="entry name" value="ER-BOUND OXYGENASE MPAB_MPAB'_RUBBER OXYGENASE CATALYTIC DOMAIN-CONTAINING PROTEIN"/>
    <property type="match status" value="1"/>
</dbReference>
<evidence type="ECO:0000313" key="2">
    <source>
        <dbReference type="EMBL" id="OUC79741.1"/>
    </source>
</evidence>
<dbReference type="AlphaFoldDB" id="A0A243QDB7"/>
<organism evidence="2 3">
    <name type="scientific">Gordonia lacunae</name>
    <dbReference type="NCBI Taxonomy" id="417102"/>
    <lineage>
        <taxon>Bacteria</taxon>
        <taxon>Bacillati</taxon>
        <taxon>Actinomycetota</taxon>
        <taxon>Actinomycetes</taxon>
        <taxon>Mycobacteriales</taxon>
        <taxon>Gordoniaceae</taxon>
        <taxon>Gordonia</taxon>
    </lineage>
</organism>
<proteinExistence type="predicted"/>
<reference evidence="2 3" key="1">
    <citation type="submission" date="2017-05" db="EMBL/GenBank/DDBJ databases">
        <title>Biotechnological potential of actinobacteria isolated from South African environments.</title>
        <authorList>
            <person name="Le Roes-Hill M."/>
            <person name="Prins A."/>
            <person name="Durrell K.A."/>
        </authorList>
    </citation>
    <scope>NUCLEOTIDE SEQUENCE [LARGE SCALE GENOMIC DNA]</scope>
    <source>
        <strain evidence="2">BS2</strain>
    </source>
</reference>
<dbReference type="InterPro" id="IPR018713">
    <property type="entry name" value="MPAB/Lcp_cat_dom"/>
</dbReference>
<dbReference type="Pfam" id="PF09995">
    <property type="entry name" value="MPAB_Lcp_cat"/>
    <property type="match status" value="1"/>
</dbReference>
<gene>
    <name evidence="2" type="ORF">CA982_07060</name>
</gene>
<name>A0A243QDB7_9ACTN</name>
<accession>A0A243QDB7</accession>
<dbReference type="EMBL" id="NGFO01000006">
    <property type="protein sequence ID" value="OUC79741.1"/>
    <property type="molecule type" value="Genomic_DNA"/>
</dbReference>
<keyword evidence="3" id="KW-1185">Reference proteome</keyword>
<dbReference type="Proteomes" id="UP000194632">
    <property type="component" value="Unassembled WGS sequence"/>
</dbReference>
<dbReference type="OrthoDB" id="108890at2"/>
<dbReference type="RefSeq" id="WP_086534716.1">
    <property type="nucleotide sequence ID" value="NZ_NGFO01000006.1"/>
</dbReference>
<protein>
    <recommendedName>
        <fullName evidence="1">ER-bound oxygenase mpaB/mpaB'/Rubber oxygenase catalytic domain-containing protein</fullName>
    </recommendedName>
</protein>
<evidence type="ECO:0000259" key="1">
    <source>
        <dbReference type="Pfam" id="PF09995"/>
    </source>
</evidence>
<evidence type="ECO:0000313" key="3">
    <source>
        <dbReference type="Proteomes" id="UP000194632"/>
    </source>
</evidence>
<feature type="domain" description="ER-bound oxygenase mpaB/mpaB'/Rubber oxygenase catalytic" evidence="1">
    <location>
        <begin position="64"/>
        <end position="292"/>
    </location>
</feature>
<sequence length="348" mass="38861">MTVSLAPRRLPSTDRVPVPLPHEFVGSWLNGKFDANVRAKFFRGMDFENPAGDPGWFGPDSATWYVHSHTPALIFGLQCASYLERLDPSIFWMGVQHSRLVRRREDGTPTLSIDPDGAMTRLGHSLAFFMGTAYGSTESAERLARTVRAMHHTIKGVRPDGAVYDADDPAWLRWNYATVVWGIATAHEIYHPRPLRGDELDGYYREFVRVGHALGGTDLPTTKADTLTCLAEYVPRLALTHGNALATGLNVRNPVHGAVDWAIRDTMPRWAKQLIMYRAPKPIERRARRSAVWGIINSAHLTMGEAPEFTAARRRVAQGTAVSHTLPRYELGSDPERTRADIEASFAH</sequence>
<dbReference type="STRING" id="417102.CA982_07060"/>